<sequence>MTEPERDKHLAGPSNRDGHPGEREPVSDERGRDWDEAERLAALLDGRLDADAHAEVLSRLATDDEALADYAEAAAVTRALEEEDAAAGVTPLRPAARVASPFSGARRWGAIAAVVAAVALAPLAWNRMQPAGLQEPGALAERLATNGTALPAGWDPSPWG</sequence>
<dbReference type="EMBL" id="CADCTV010000998">
    <property type="protein sequence ID" value="CAA9372805.1"/>
    <property type="molecule type" value="Genomic_DNA"/>
</dbReference>
<protein>
    <submittedName>
        <fullName evidence="2">Uncharacterized protein</fullName>
    </submittedName>
</protein>
<gene>
    <name evidence="2" type="ORF">AVDCRST_MAG89-4737</name>
</gene>
<name>A0A6J4MYW4_9BACT</name>
<feature type="non-terminal residue" evidence="2">
    <location>
        <position position="160"/>
    </location>
</feature>
<dbReference type="AlphaFoldDB" id="A0A6J4MYW4"/>
<evidence type="ECO:0000313" key="2">
    <source>
        <dbReference type="EMBL" id="CAA9372805.1"/>
    </source>
</evidence>
<reference evidence="2" key="1">
    <citation type="submission" date="2020-02" db="EMBL/GenBank/DDBJ databases">
        <authorList>
            <person name="Meier V. D."/>
        </authorList>
    </citation>
    <scope>NUCLEOTIDE SEQUENCE</scope>
    <source>
        <strain evidence="2">AVDCRST_MAG89</strain>
    </source>
</reference>
<accession>A0A6J4MYW4</accession>
<evidence type="ECO:0000256" key="1">
    <source>
        <dbReference type="SAM" id="MobiDB-lite"/>
    </source>
</evidence>
<feature type="region of interest" description="Disordered" evidence="1">
    <location>
        <begin position="1"/>
        <end position="34"/>
    </location>
</feature>
<organism evidence="2">
    <name type="scientific">uncultured Gemmatimonadota bacterium</name>
    <dbReference type="NCBI Taxonomy" id="203437"/>
    <lineage>
        <taxon>Bacteria</taxon>
        <taxon>Pseudomonadati</taxon>
        <taxon>Gemmatimonadota</taxon>
        <taxon>environmental samples</taxon>
    </lineage>
</organism>
<proteinExistence type="predicted"/>